<feature type="signal peptide" evidence="2">
    <location>
        <begin position="1"/>
        <end position="21"/>
    </location>
</feature>
<evidence type="ECO:0000313" key="4">
    <source>
        <dbReference type="Proteomes" id="UP000005824"/>
    </source>
</evidence>
<evidence type="ECO:0000313" key="3">
    <source>
        <dbReference type="EMBL" id="EDY19145.1"/>
    </source>
</evidence>
<dbReference type="InterPro" id="IPR021889">
    <property type="entry name" value="DUF3500"/>
</dbReference>
<protein>
    <recommendedName>
        <fullName evidence="5">DUF3500 domain-containing protein</fullName>
    </recommendedName>
</protein>
<dbReference type="PANTHER" id="PTHR37489:SF1">
    <property type="entry name" value="DUF3500 DOMAIN-CONTAINING PROTEIN"/>
    <property type="match status" value="1"/>
</dbReference>
<organism evidence="3 4">
    <name type="scientific">Chthoniobacter flavus Ellin428</name>
    <dbReference type="NCBI Taxonomy" id="497964"/>
    <lineage>
        <taxon>Bacteria</taxon>
        <taxon>Pseudomonadati</taxon>
        <taxon>Verrucomicrobiota</taxon>
        <taxon>Spartobacteria</taxon>
        <taxon>Chthoniobacterales</taxon>
        <taxon>Chthoniobacteraceae</taxon>
        <taxon>Chthoniobacter</taxon>
    </lineage>
</organism>
<proteinExistence type="predicted"/>
<gene>
    <name evidence="3" type="ORF">CfE428DRAFT_3322</name>
</gene>
<name>B4D334_9BACT</name>
<keyword evidence="2" id="KW-0732">Signal</keyword>
<dbReference type="Pfam" id="PF12006">
    <property type="entry name" value="DUF3500"/>
    <property type="match status" value="1"/>
</dbReference>
<evidence type="ECO:0000256" key="1">
    <source>
        <dbReference type="SAM" id="MobiDB-lite"/>
    </source>
</evidence>
<comment type="caution">
    <text evidence="3">The sequence shown here is derived from an EMBL/GenBank/DDBJ whole genome shotgun (WGS) entry which is preliminary data.</text>
</comment>
<sequence precursor="true">MKLRHLLPLALCGLFAAPLHAHDADAEMTAAAINFLSSLTPEQKARVTFDFPNDERKNWHYIPRERKGLPIKDMAPEQRLLAQALLASGLSSRGYEKAVSIMSLDAVLKELEKGKTGPVRDPDNYYFSIFGTPGGKDPWGWRFEGHHLSLNYTEVGDGDPAMTPSFFGSNPGEVKTGPRAGTRILAAEEDLGRALVKSLTDEQRKVAVLQVAAPKDILNDPKRIDPTNPEGISQSQLTPEQTATLVKLIKEYIFRCRPDVAADDWAKIEKAGLDKLHFAWAGGLERGQPHYYRVQGGHFVLEYDNTQNDANHVHSVWRDFDHDFGLDLLKEHIQADHTAK</sequence>
<dbReference type="PANTHER" id="PTHR37489">
    <property type="entry name" value="DUF3500 DOMAIN-CONTAINING PROTEIN"/>
    <property type="match status" value="1"/>
</dbReference>
<evidence type="ECO:0000256" key="2">
    <source>
        <dbReference type="SAM" id="SignalP"/>
    </source>
</evidence>
<dbReference type="EMBL" id="ABVL01000009">
    <property type="protein sequence ID" value="EDY19145.1"/>
    <property type="molecule type" value="Genomic_DNA"/>
</dbReference>
<dbReference type="STRING" id="497964.CfE428DRAFT_3322"/>
<dbReference type="AlphaFoldDB" id="B4D334"/>
<keyword evidence="4" id="KW-1185">Reference proteome</keyword>
<feature type="region of interest" description="Disordered" evidence="1">
    <location>
        <begin position="219"/>
        <end position="238"/>
    </location>
</feature>
<dbReference type="Proteomes" id="UP000005824">
    <property type="component" value="Unassembled WGS sequence"/>
</dbReference>
<evidence type="ECO:0008006" key="5">
    <source>
        <dbReference type="Google" id="ProtNLM"/>
    </source>
</evidence>
<dbReference type="eggNOG" id="COG0715">
    <property type="taxonomic scope" value="Bacteria"/>
</dbReference>
<accession>B4D334</accession>
<dbReference type="InParanoid" id="B4D334"/>
<dbReference type="RefSeq" id="WP_006980647.1">
    <property type="nucleotide sequence ID" value="NZ_ABVL01000009.1"/>
</dbReference>
<reference evidence="3 4" key="1">
    <citation type="journal article" date="2011" name="J. Bacteriol.">
        <title>Genome sequence of Chthoniobacter flavus Ellin428, an aerobic heterotrophic soil bacterium.</title>
        <authorList>
            <person name="Kant R."/>
            <person name="van Passel M.W."/>
            <person name="Palva A."/>
            <person name="Lucas S."/>
            <person name="Lapidus A."/>
            <person name="Glavina Del Rio T."/>
            <person name="Dalin E."/>
            <person name="Tice H."/>
            <person name="Bruce D."/>
            <person name="Goodwin L."/>
            <person name="Pitluck S."/>
            <person name="Larimer F.W."/>
            <person name="Land M.L."/>
            <person name="Hauser L."/>
            <person name="Sangwan P."/>
            <person name="de Vos W.M."/>
            <person name="Janssen P.H."/>
            <person name="Smidt H."/>
        </authorList>
    </citation>
    <scope>NUCLEOTIDE SEQUENCE [LARGE SCALE GENOMIC DNA]</scope>
    <source>
        <strain evidence="3 4">Ellin428</strain>
    </source>
</reference>
<feature type="chain" id="PRO_5002802699" description="DUF3500 domain-containing protein" evidence="2">
    <location>
        <begin position="22"/>
        <end position="340"/>
    </location>
</feature>